<comment type="caution">
    <text evidence="2">The sequence shown here is derived from an EMBL/GenBank/DDBJ whole genome shotgun (WGS) entry which is preliminary data.</text>
</comment>
<dbReference type="PANTHER" id="PTHR47916">
    <property type="entry name" value="FRUCTOSE-BISPHOSPHATE ALDOLASE CLASS 1"/>
    <property type="match status" value="1"/>
</dbReference>
<name>A0A938YLL3_9ACTN</name>
<dbReference type="GO" id="GO:0004332">
    <property type="term" value="F:fructose-bisphosphate aldolase activity"/>
    <property type="evidence" value="ECO:0007669"/>
    <property type="project" value="InterPro"/>
</dbReference>
<keyword evidence="3" id="KW-1185">Reference proteome</keyword>
<gene>
    <name evidence="1" type="ORF">JL107_03015</name>
    <name evidence="2" type="ORF">JL107_03505</name>
</gene>
<dbReference type="Gene3D" id="3.20.20.70">
    <property type="entry name" value="Aldolase class I"/>
    <property type="match status" value="1"/>
</dbReference>
<dbReference type="PIRSF" id="PIRSF038992">
    <property type="entry name" value="Aldolase_Ia"/>
    <property type="match status" value="1"/>
</dbReference>
<dbReference type="PANTHER" id="PTHR47916:SF1">
    <property type="entry name" value="3-HYDROXY-5-PHOSPHONOOXYPENTANE-2,4-DIONE THIOLASE"/>
    <property type="match status" value="1"/>
</dbReference>
<dbReference type="Proteomes" id="UP000663801">
    <property type="component" value="Unassembled WGS sequence"/>
</dbReference>
<dbReference type="RefSeq" id="WP_205255569.1">
    <property type="nucleotide sequence ID" value="NZ_BAAAPV010000003.1"/>
</dbReference>
<dbReference type="InterPro" id="IPR050456">
    <property type="entry name" value="DeoC/FbaB_aldolase"/>
</dbReference>
<dbReference type="InterPro" id="IPR041720">
    <property type="entry name" value="FbaB-like"/>
</dbReference>
<dbReference type="SUPFAM" id="SSF51569">
    <property type="entry name" value="Aldolase"/>
    <property type="match status" value="1"/>
</dbReference>
<accession>A0A938YLL3</accession>
<evidence type="ECO:0000313" key="2">
    <source>
        <dbReference type="EMBL" id="MBM9475504.1"/>
    </source>
</evidence>
<sequence>MSLYRLNRLFNPKSGRALDVAVDHGFFGEPSFITGIEDMSAVVDTLVDANPDAIQLTLGQARHLQAKPGKAKPALVMRTDVANVYGNPLDSHIFSHHVPFAIEEAVRLDAVAVCVNLMHLPGRPEIREANIISIMALREQATRYGMPLMIEPLVMQDNAKAGGGYMVDGDTAKIVTLVRQAKELGADLIKADPTDDITDYHKVITVAGDVPVLVRGGGRVDDRTLLERTVAVLEQGAQGIVYGRNVIQHENPAGITAALMAVLHDGASVDDALALVGGGAA</sequence>
<organism evidence="2 3">
    <name type="scientific">Nakamurella flavida</name>
    <dbReference type="NCBI Taxonomy" id="363630"/>
    <lineage>
        <taxon>Bacteria</taxon>
        <taxon>Bacillati</taxon>
        <taxon>Actinomycetota</taxon>
        <taxon>Actinomycetes</taxon>
        <taxon>Nakamurellales</taxon>
        <taxon>Nakamurellaceae</taxon>
        <taxon>Nakamurella</taxon>
    </lineage>
</organism>
<dbReference type="EMBL" id="JAERWL010000004">
    <property type="protein sequence ID" value="MBM9475408.1"/>
    <property type="molecule type" value="Genomic_DNA"/>
</dbReference>
<protein>
    <submittedName>
        <fullName evidence="2">Aldolase</fullName>
    </submittedName>
</protein>
<dbReference type="InterPro" id="IPR002915">
    <property type="entry name" value="DeoC/FbaB/LacD_aldolase"/>
</dbReference>
<dbReference type="AlphaFoldDB" id="A0A938YLL3"/>
<dbReference type="Pfam" id="PF01791">
    <property type="entry name" value="DeoC"/>
    <property type="match status" value="1"/>
</dbReference>
<evidence type="ECO:0000313" key="1">
    <source>
        <dbReference type="EMBL" id="MBM9475408.1"/>
    </source>
</evidence>
<proteinExistence type="predicted"/>
<dbReference type="EMBL" id="JAERWL010000005">
    <property type="protein sequence ID" value="MBM9475504.1"/>
    <property type="molecule type" value="Genomic_DNA"/>
</dbReference>
<evidence type="ECO:0000313" key="3">
    <source>
        <dbReference type="Proteomes" id="UP000663801"/>
    </source>
</evidence>
<dbReference type="SMART" id="SM01133">
    <property type="entry name" value="DeoC"/>
    <property type="match status" value="1"/>
</dbReference>
<dbReference type="InterPro" id="IPR013785">
    <property type="entry name" value="Aldolase_TIM"/>
</dbReference>
<reference evidence="2" key="1">
    <citation type="submission" date="2021-01" db="EMBL/GenBank/DDBJ databases">
        <title>KCTC 19127 draft genome.</title>
        <authorList>
            <person name="An D."/>
        </authorList>
    </citation>
    <scope>NUCLEOTIDE SEQUENCE</scope>
    <source>
        <strain evidence="2">KCTC 19127</strain>
    </source>
</reference>